<dbReference type="PROSITE" id="PS51125">
    <property type="entry name" value="NHL"/>
    <property type="match status" value="2"/>
</dbReference>
<feature type="binding site" evidence="8">
    <location>
        <position position="248"/>
    </location>
    <ligand>
        <name>a protein</name>
        <dbReference type="ChEBI" id="CHEBI:16541"/>
    </ligand>
    <ligandPart>
        <name>C-terminal Xaa-(2S)-2-hydroxyglycine residue</name>
        <dbReference type="ChEBI" id="CHEBI:142768"/>
    </ligandPart>
</feature>
<feature type="binding site" evidence="9">
    <location>
        <position position="327"/>
    </location>
    <ligand>
        <name>Ca(2+)</name>
        <dbReference type="ChEBI" id="CHEBI:29108"/>
        <note>structural</note>
    </ligand>
</feature>
<dbReference type="PRINTS" id="PR00790">
    <property type="entry name" value="PAMONOXGNASE"/>
</dbReference>
<proteinExistence type="predicted"/>
<evidence type="ECO:0000256" key="2">
    <source>
        <dbReference type="ARBA" id="ARBA00022723"/>
    </source>
</evidence>
<evidence type="ECO:0000256" key="5">
    <source>
        <dbReference type="ARBA" id="ARBA00023157"/>
    </source>
</evidence>
<dbReference type="GO" id="GO:0006518">
    <property type="term" value="P:peptide metabolic process"/>
    <property type="evidence" value="ECO:0007669"/>
    <property type="project" value="InterPro"/>
</dbReference>
<keyword evidence="9" id="KW-0106">Calcium</keyword>
<evidence type="ECO:0000256" key="8">
    <source>
        <dbReference type="PIRSR" id="PIRSR600720-1"/>
    </source>
</evidence>
<dbReference type="PANTHER" id="PTHR10680:SF36">
    <property type="entry name" value="PEPTIDYL-ALPHA-HYDROXYGLYCINE ALPHA-AMIDATING LYASE 1"/>
    <property type="match status" value="1"/>
</dbReference>
<feature type="binding site" evidence="8">
    <location>
        <position position="204"/>
    </location>
    <ligand>
        <name>a protein</name>
        <dbReference type="ChEBI" id="CHEBI:16541"/>
    </ligand>
    <ligandPart>
        <name>C-terminal Xaa-(2S)-2-hydroxyglycine residue</name>
        <dbReference type="ChEBI" id="CHEBI:142768"/>
    </ligandPart>
</feature>
<feature type="binding site" evidence="9">
    <location>
        <position position="326"/>
    </location>
    <ligand>
        <name>Zn(2+)</name>
        <dbReference type="ChEBI" id="CHEBI:29105"/>
        <note>catalytic</note>
    </ligand>
</feature>
<dbReference type="GO" id="GO:0005576">
    <property type="term" value="C:extracellular region"/>
    <property type="evidence" value="ECO:0007669"/>
    <property type="project" value="TreeGrafter"/>
</dbReference>
<evidence type="ECO:0000256" key="7">
    <source>
        <dbReference type="ARBA" id="ARBA00023239"/>
    </source>
</evidence>
<feature type="non-terminal residue" evidence="13">
    <location>
        <position position="349"/>
    </location>
</feature>
<evidence type="ECO:0000256" key="12">
    <source>
        <dbReference type="SAM" id="SignalP"/>
    </source>
</evidence>
<evidence type="ECO:0000256" key="4">
    <source>
        <dbReference type="ARBA" id="ARBA00022737"/>
    </source>
</evidence>
<dbReference type="InterPro" id="IPR011042">
    <property type="entry name" value="6-blade_b-propeller_TolB-like"/>
</dbReference>
<keyword evidence="5 10" id="KW-1015">Disulfide bond</keyword>
<dbReference type="AlphaFoldDB" id="A0A443S2Z1"/>
<dbReference type="EC" id="4.3.2.5" evidence="1"/>
<dbReference type="Pfam" id="PF01436">
    <property type="entry name" value="NHL"/>
    <property type="match status" value="3"/>
</dbReference>
<keyword evidence="2 9" id="KW-0479">Metal-binding</keyword>
<evidence type="ECO:0000256" key="10">
    <source>
        <dbReference type="PIRSR" id="PIRSR600720-3"/>
    </source>
</evidence>
<dbReference type="STRING" id="299467.A0A443S2Z1"/>
<accession>A0A443S2Z1</accession>
<gene>
    <name evidence="13" type="ORF">B4U80_07194</name>
</gene>
<feature type="repeat" description="NHL" evidence="11">
    <location>
        <begin position="121"/>
        <end position="162"/>
    </location>
</feature>
<evidence type="ECO:0000313" key="13">
    <source>
        <dbReference type="EMBL" id="RWS21854.1"/>
    </source>
</evidence>
<keyword evidence="7 13" id="KW-0456">Lyase</keyword>
<sequence length="349" mass="38874">MAMNCWIATIVALFTFGLPTNAKKQFFDESNVVKDITENRVFDKFKSLNVTEDEQWPVNKSLNSLGQVAGIAATNEGTLYVFHRGDRVWDQTSFDLFDVYQQRGKGPIDQDAVLILNSTTGNLISSWGKNFFYMPHGISIDPEGNVWLTDVALHQVFRFKKGSWDEPDLTVGEAFVPGTDGQHFCKPTDVAISSSGIVYVSDGYCNQRILILDAKGKVIRQIANTDNLWVPHSLTLLENDDLICVADREHSRVLCYTAGLTEVEPGELVFTIPVSGPIYAIDRYDHILFGVTGPSRRSQPKGFALQLVTENEMATWSPKGSFKMPHDLTVCQKNKAVFVTEIGSNAPKK</sequence>
<dbReference type="InterPro" id="IPR000720">
    <property type="entry name" value="PHM/PAL"/>
</dbReference>
<feature type="repeat" description="NHL" evidence="11">
    <location>
        <begin position="176"/>
        <end position="215"/>
    </location>
</feature>
<organism evidence="13 14">
    <name type="scientific">Leptotrombidium deliense</name>
    <dbReference type="NCBI Taxonomy" id="299467"/>
    <lineage>
        <taxon>Eukaryota</taxon>
        <taxon>Metazoa</taxon>
        <taxon>Ecdysozoa</taxon>
        <taxon>Arthropoda</taxon>
        <taxon>Chelicerata</taxon>
        <taxon>Arachnida</taxon>
        <taxon>Acari</taxon>
        <taxon>Acariformes</taxon>
        <taxon>Trombidiformes</taxon>
        <taxon>Prostigmata</taxon>
        <taxon>Anystina</taxon>
        <taxon>Parasitengona</taxon>
        <taxon>Trombiculoidea</taxon>
        <taxon>Trombiculidae</taxon>
        <taxon>Leptotrombidium</taxon>
    </lineage>
</organism>
<dbReference type="GO" id="GO:0016020">
    <property type="term" value="C:membrane"/>
    <property type="evidence" value="ECO:0007669"/>
    <property type="project" value="InterPro"/>
</dbReference>
<keyword evidence="14" id="KW-1185">Reference proteome</keyword>
<evidence type="ECO:0000256" key="6">
    <source>
        <dbReference type="ARBA" id="ARBA00023180"/>
    </source>
</evidence>
<dbReference type="EMBL" id="NCKV01010549">
    <property type="protein sequence ID" value="RWS21854.1"/>
    <property type="molecule type" value="Genomic_DNA"/>
</dbReference>
<dbReference type="InterPro" id="IPR001258">
    <property type="entry name" value="NHL_repeat"/>
</dbReference>
<feature type="binding site" evidence="9">
    <location>
        <position position="232"/>
    </location>
    <ligand>
        <name>Zn(2+)</name>
        <dbReference type="ChEBI" id="CHEBI:29105"/>
        <note>catalytic</note>
    </ligand>
</feature>
<evidence type="ECO:0000256" key="1">
    <source>
        <dbReference type="ARBA" id="ARBA00012343"/>
    </source>
</evidence>
<evidence type="ECO:0000313" key="14">
    <source>
        <dbReference type="Proteomes" id="UP000288716"/>
    </source>
</evidence>
<feature type="disulfide bond" evidence="10">
    <location>
        <begin position="244"/>
        <end position="255"/>
    </location>
</feature>
<dbReference type="Proteomes" id="UP000288716">
    <property type="component" value="Unassembled WGS sequence"/>
</dbReference>
<feature type="binding site" evidence="9">
    <location>
        <position position="136"/>
    </location>
    <ligand>
        <name>Zn(2+)</name>
        <dbReference type="ChEBI" id="CHEBI:29105"/>
        <note>catalytic</note>
    </ligand>
</feature>
<dbReference type="OrthoDB" id="10018185at2759"/>
<keyword evidence="4" id="KW-0677">Repeat</keyword>
<evidence type="ECO:0000256" key="3">
    <source>
        <dbReference type="ARBA" id="ARBA00022729"/>
    </source>
</evidence>
<dbReference type="SUPFAM" id="SSF101898">
    <property type="entry name" value="NHL repeat"/>
    <property type="match status" value="1"/>
</dbReference>
<dbReference type="Gene3D" id="2.120.10.30">
    <property type="entry name" value="TolB, C-terminal domain"/>
    <property type="match status" value="1"/>
</dbReference>
<dbReference type="GO" id="GO:0004598">
    <property type="term" value="F:peptidylamidoglycolate lyase activity"/>
    <property type="evidence" value="ECO:0007669"/>
    <property type="project" value="UniProtKB-EC"/>
</dbReference>
<comment type="cofactor">
    <cofactor evidence="9">
        <name>Zn(2+)</name>
        <dbReference type="ChEBI" id="CHEBI:29105"/>
    </cofactor>
    <text evidence="9">Binds one Zn(2+) ion per subunit.</text>
</comment>
<feature type="signal peptide" evidence="12">
    <location>
        <begin position="1"/>
        <end position="22"/>
    </location>
</feature>
<keyword evidence="9" id="KW-0862">Zinc</keyword>
<dbReference type="VEuPathDB" id="VectorBase:LDEU010186"/>
<feature type="binding site" evidence="8">
    <location>
        <position position="84"/>
    </location>
    <ligand>
        <name>a protein</name>
        <dbReference type="ChEBI" id="CHEBI:16541"/>
    </ligand>
    <ligandPart>
        <name>C-terminal Xaa-(2S)-2-hydroxyglycine residue</name>
        <dbReference type="ChEBI" id="CHEBI:142768"/>
    </ligandPart>
</feature>
<keyword evidence="3 12" id="KW-0732">Signal</keyword>
<feature type="disulfide bond" evidence="10">
    <location>
        <begin position="185"/>
        <end position="205"/>
    </location>
</feature>
<reference evidence="13 14" key="1">
    <citation type="journal article" date="2018" name="Gigascience">
        <title>Genomes of trombidid mites reveal novel predicted allergens and laterally-transferred genes associated with secondary metabolism.</title>
        <authorList>
            <person name="Dong X."/>
            <person name="Chaisiri K."/>
            <person name="Xia D."/>
            <person name="Armstrong S.D."/>
            <person name="Fang Y."/>
            <person name="Donnelly M.J."/>
            <person name="Kadowaki T."/>
            <person name="McGarry J.W."/>
            <person name="Darby A.C."/>
            <person name="Makepeace B.L."/>
        </authorList>
    </citation>
    <scope>NUCLEOTIDE SEQUENCE [LARGE SCALE GENOMIC DNA]</scope>
    <source>
        <strain evidence="13">UoL-UT</strain>
    </source>
</reference>
<feature type="chain" id="PRO_5019461257" description="peptidylamidoglycolate lyase" evidence="12">
    <location>
        <begin position="23"/>
        <end position="349"/>
    </location>
</feature>
<evidence type="ECO:0000256" key="11">
    <source>
        <dbReference type="PROSITE-ProRule" id="PRU00504"/>
    </source>
</evidence>
<dbReference type="PANTHER" id="PTHR10680">
    <property type="entry name" value="PEPTIDYL-GLYCINE ALPHA-AMIDATING MONOOXYGENASE"/>
    <property type="match status" value="1"/>
</dbReference>
<protein>
    <recommendedName>
        <fullName evidence="1">peptidylamidoglycolate lyase</fullName>
        <ecNumber evidence="1">4.3.2.5</ecNumber>
    </recommendedName>
</protein>
<keyword evidence="6" id="KW-0325">Glycoprotein</keyword>
<name>A0A443S2Z1_9ACAR</name>
<comment type="caution">
    <text evidence="13">The sequence shown here is derived from an EMBL/GenBank/DDBJ whole genome shotgun (WGS) entry which is preliminary data.</text>
</comment>
<dbReference type="CDD" id="cd14958">
    <property type="entry name" value="NHL_PAL_like"/>
    <property type="match status" value="1"/>
</dbReference>
<dbReference type="GO" id="GO:0046872">
    <property type="term" value="F:metal ion binding"/>
    <property type="evidence" value="ECO:0007669"/>
    <property type="project" value="UniProtKB-KW"/>
</dbReference>
<evidence type="ECO:0000256" key="9">
    <source>
        <dbReference type="PIRSR" id="PIRSR600720-2"/>
    </source>
</evidence>